<sequence>MFQQLIDKHITFGKRIISKKVPLLIKTNIFACFKHRSCWLFPRDTIDSTRNNQAWQRGEGWYHLPKLRSNSIDCFTHVNQIYCQFAVAQGTICNCVSIIQYILPNLRNLSDIRIFQTELVHFSL</sequence>
<accession>A0A3P7ZL06</accession>
<dbReference type="Proteomes" id="UP000268014">
    <property type="component" value="Unassembled WGS sequence"/>
</dbReference>
<proteinExistence type="predicted"/>
<gene>
    <name evidence="1" type="ORF">HPLM_LOCUS20606</name>
</gene>
<protein>
    <submittedName>
        <fullName evidence="1">Uncharacterized protein</fullName>
    </submittedName>
</protein>
<keyword evidence="2" id="KW-1185">Reference proteome</keyword>
<name>A0A3P7ZL06_HAEPC</name>
<organism evidence="1 2">
    <name type="scientific">Haemonchus placei</name>
    <name type="common">Barber's pole worm</name>
    <dbReference type="NCBI Taxonomy" id="6290"/>
    <lineage>
        <taxon>Eukaryota</taxon>
        <taxon>Metazoa</taxon>
        <taxon>Ecdysozoa</taxon>
        <taxon>Nematoda</taxon>
        <taxon>Chromadorea</taxon>
        <taxon>Rhabditida</taxon>
        <taxon>Rhabditina</taxon>
        <taxon>Rhabditomorpha</taxon>
        <taxon>Strongyloidea</taxon>
        <taxon>Trichostrongylidae</taxon>
        <taxon>Haemonchus</taxon>
    </lineage>
</organism>
<evidence type="ECO:0000313" key="1">
    <source>
        <dbReference type="EMBL" id="VDO84887.1"/>
    </source>
</evidence>
<dbReference type="AlphaFoldDB" id="A0A3P7ZL06"/>
<evidence type="ECO:0000313" key="2">
    <source>
        <dbReference type="Proteomes" id="UP000268014"/>
    </source>
</evidence>
<reference evidence="1 2" key="1">
    <citation type="submission" date="2018-11" db="EMBL/GenBank/DDBJ databases">
        <authorList>
            <consortium name="Pathogen Informatics"/>
        </authorList>
    </citation>
    <scope>NUCLEOTIDE SEQUENCE [LARGE SCALE GENOMIC DNA]</scope>
    <source>
        <strain evidence="1 2">MHpl1</strain>
    </source>
</reference>
<dbReference type="EMBL" id="UZAF01022386">
    <property type="protein sequence ID" value="VDO84887.1"/>
    <property type="molecule type" value="Genomic_DNA"/>
</dbReference>